<comment type="caution">
    <text evidence="2">The sequence shown here is derived from an EMBL/GenBank/DDBJ whole genome shotgun (WGS) entry which is preliminary data.</text>
</comment>
<dbReference type="eggNOG" id="ENOG5030UAY">
    <property type="taxonomic scope" value="Bacteria"/>
</dbReference>
<keyword evidence="1" id="KW-1133">Transmembrane helix</keyword>
<accession>A0A0B0D6M3</accession>
<feature type="transmembrane region" description="Helical" evidence="1">
    <location>
        <begin position="211"/>
        <end position="239"/>
    </location>
</feature>
<dbReference type="Proteomes" id="UP000030664">
    <property type="component" value="Unassembled WGS sequence"/>
</dbReference>
<dbReference type="AlphaFoldDB" id="A0A0B0D6M3"/>
<dbReference type="InterPro" id="IPR011138">
    <property type="entry name" value="Cytochrome_b-558"/>
</dbReference>
<dbReference type="SUPFAM" id="SSF81343">
    <property type="entry name" value="Fumarate reductase respiratory complex transmembrane subunits"/>
    <property type="match status" value="1"/>
</dbReference>
<dbReference type="NCBIfam" id="TIGR02046">
    <property type="entry name" value="sdhC_b558_fam"/>
    <property type="match status" value="1"/>
</dbReference>
<dbReference type="GO" id="GO:0016020">
    <property type="term" value="C:membrane"/>
    <property type="evidence" value="ECO:0007669"/>
    <property type="project" value="InterPro"/>
</dbReference>
<dbReference type="CDD" id="cd03498">
    <property type="entry name" value="SQR_TypeB_2_TM"/>
    <property type="match status" value="1"/>
</dbReference>
<keyword evidence="1" id="KW-0472">Membrane</keyword>
<reference evidence="2 3" key="1">
    <citation type="submission" date="2014-09" db="EMBL/GenBank/DDBJ databases">
        <title>High-quality draft genome sequence of Kocuria marina SO9-6, an actinobacterium isolated from a copper mine.</title>
        <authorList>
            <person name="Castro D.B."/>
            <person name="Pereira L.B."/>
            <person name="Silva M.V."/>
            <person name="Silva B.P."/>
            <person name="Zanardi B.R."/>
            <person name="Carlos C."/>
            <person name="Belgini D.R."/>
            <person name="Limache E.G."/>
            <person name="Lacerda G.V."/>
            <person name="Nery M.B."/>
            <person name="Gomes M.B."/>
            <person name="Souza S."/>
            <person name="Silva T.M."/>
            <person name="Rodrigues V.D."/>
            <person name="Paulino L.C."/>
            <person name="Vicentini R."/>
            <person name="Ferraz L.F."/>
            <person name="Ottoboni L.M."/>
        </authorList>
    </citation>
    <scope>NUCLEOTIDE SEQUENCE [LARGE SCALE GENOMIC DNA]</scope>
    <source>
        <strain evidence="2 3">SO9-6</strain>
    </source>
</reference>
<organism evidence="2 3">
    <name type="scientific">Kocuria marina</name>
    <dbReference type="NCBI Taxonomy" id="223184"/>
    <lineage>
        <taxon>Bacteria</taxon>
        <taxon>Bacillati</taxon>
        <taxon>Actinomycetota</taxon>
        <taxon>Actinomycetes</taxon>
        <taxon>Micrococcales</taxon>
        <taxon>Micrococcaceae</taxon>
        <taxon>Kocuria</taxon>
    </lineage>
</organism>
<dbReference type="InterPro" id="IPR034804">
    <property type="entry name" value="SQR/QFR_C/D"/>
</dbReference>
<dbReference type="Gene3D" id="1.20.1300.10">
    <property type="entry name" value="Fumarate reductase/succinate dehydrogenase, transmembrane subunit"/>
    <property type="match status" value="1"/>
</dbReference>
<feature type="transmembrane region" description="Helical" evidence="1">
    <location>
        <begin position="176"/>
        <end position="199"/>
    </location>
</feature>
<proteinExistence type="predicted"/>
<evidence type="ECO:0000313" key="3">
    <source>
        <dbReference type="Proteomes" id="UP000030664"/>
    </source>
</evidence>
<feature type="transmembrane region" description="Helical" evidence="1">
    <location>
        <begin position="122"/>
        <end position="143"/>
    </location>
</feature>
<protein>
    <submittedName>
        <fullName evidence="2">Succinate dehydrogenase</fullName>
    </submittedName>
</protein>
<feature type="transmembrane region" description="Helical" evidence="1">
    <location>
        <begin position="21"/>
        <end position="43"/>
    </location>
</feature>
<evidence type="ECO:0000256" key="1">
    <source>
        <dbReference type="SAM" id="Phobius"/>
    </source>
</evidence>
<dbReference type="EMBL" id="JROM01000055">
    <property type="protein sequence ID" value="KHE73641.1"/>
    <property type="molecule type" value="Genomic_DNA"/>
</dbReference>
<name>A0A0B0D6M3_9MICC</name>
<gene>
    <name evidence="2" type="ORF">AS25_12300</name>
</gene>
<keyword evidence="1" id="KW-0812">Transmembrane</keyword>
<evidence type="ECO:0000313" key="2">
    <source>
        <dbReference type="EMBL" id="KHE73641.1"/>
    </source>
</evidence>
<sequence>MTATIQRKQRTSAPPRTRLPVSNFAAKTTMAVTGLIFVGFVFVHMYGNLHIFRGQEEFDHYAHWLREILMPLIPYEGVLWVLRVVLLISLVLHVGCGLLLWTRARRARGPFKRTGLRRGDALMARSMLGTGLVILLFVIFHILDLTLGVQPAASGAFESGSAYANLVASFQRPVVALFYMLTMLVLTVHVAHGTWTAANDLGATGRRLRQLAAWVAGLVAMAICLGNISIPVLVLLGVIQ</sequence>
<dbReference type="STRING" id="223184.AS25_12300"/>
<feature type="transmembrane region" description="Helical" evidence="1">
    <location>
        <begin position="80"/>
        <end position="101"/>
    </location>
</feature>
<dbReference type="RefSeq" id="WP_035965433.1">
    <property type="nucleotide sequence ID" value="NZ_JROM01000055.1"/>
</dbReference>